<comment type="similarity">
    <text evidence="4">Belongs to the HypA/HybF family.</text>
</comment>
<evidence type="ECO:0000256" key="3">
    <source>
        <dbReference type="ARBA" id="ARBA00022833"/>
    </source>
</evidence>
<sequence>MILVSHAWTDKMHELSLTQSIVKICIEEGNKNNLKKIEEIRLKVGELSGIVPQCIQYYFDIISKDSILQGAEIKVERIPIEIQCRDCNNICVMEKINFCCPNCNSFNIKILKGNEFYIDSIKGE</sequence>
<dbReference type="EMBL" id="JAAZWO010000002">
    <property type="protein sequence ID" value="MBC2396651.1"/>
    <property type="molecule type" value="Genomic_DNA"/>
</dbReference>
<feature type="binding site" evidence="4">
    <location>
        <position position="100"/>
    </location>
    <ligand>
        <name>Zn(2+)</name>
        <dbReference type="ChEBI" id="CHEBI:29105"/>
    </ligand>
</feature>
<comment type="function">
    <text evidence="4">Involved in the maturation of [NiFe] hydrogenases. Required for nickel insertion into the metal center of the hydrogenase.</text>
</comment>
<keyword evidence="1 4" id="KW-0533">Nickel</keyword>
<evidence type="ECO:0000256" key="4">
    <source>
        <dbReference type="HAMAP-Rule" id="MF_00213"/>
    </source>
</evidence>
<evidence type="ECO:0000313" key="5">
    <source>
        <dbReference type="EMBL" id="MBC2396651.1"/>
    </source>
</evidence>
<dbReference type="InterPro" id="IPR000688">
    <property type="entry name" value="HypA/HybF"/>
</dbReference>
<gene>
    <name evidence="4 5" type="primary">hypA</name>
    <name evidence="5" type="ORF">HGG79_02500</name>
</gene>
<dbReference type="Pfam" id="PF01155">
    <property type="entry name" value="HypA"/>
    <property type="match status" value="1"/>
</dbReference>
<dbReference type="PIRSF" id="PIRSF004761">
    <property type="entry name" value="Hydrgn_mat_HypA"/>
    <property type="match status" value="1"/>
</dbReference>
<feature type="binding site" evidence="4">
    <location>
        <position position="87"/>
    </location>
    <ligand>
        <name>Zn(2+)</name>
        <dbReference type="ChEBI" id="CHEBI:29105"/>
    </ligand>
</feature>
<name>A0A923E7P8_CLOTT</name>
<reference evidence="5 6" key="1">
    <citation type="submission" date="2020-04" db="EMBL/GenBank/DDBJ databases">
        <title>Genomic insights into acetone-butanol-ethanol (ABE) fermentation by sequencing solventogenic clostridia strains.</title>
        <authorList>
            <person name="Brown S."/>
        </authorList>
    </citation>
    <scope>NUCLEOTIDE SEQUENCE [LARGE SCALE GENOMIC DNA]</scope>
    <source>
        <strain evidence="5 6">DJ011</strain>
    </source>
</reference>
<dbReference type="PANTHER" id="PTHR34535:SF3">
    <property type="entry name" value="HYDROGENASE MATURATION FACTOR HYPA"/>
    <property type="match status" value="1"/>
</dbReference>
<accession>A0A923E7P8</accession>
<keyword evidence="2 4" id="KW-0479">Metal-binding</keyword>
<organism evidence="5 6">
    <name type="scientific">Clostridium tetanomorphum</name>
    <dbReference type="NCBI Taxonomy" id="1553"/>
    <lineage>
        <taxon>Bacteria</taxon>
        <taxon>Bacillati</taxon>
        <taxon>Bacillota</taxon>
        <taxon>Clostridia</taxon>
        <taxon>Eubacteriales</taxon>
        <taxon>Clostridiaceae</taxon>
        <taxon>Clostridium</taxon>
    </lineage>
</organism>
<comment type="caution">
    <text evidence="5">The sequence shown here is derived from an EMBL/GenBank/DDBJ whole genome shotgun (WGS) entry which is preliminary data.</text>
</comment>
<evidence type="ECO:0000256" key="2">
    <source>
        <dbReference type="ARBA" id="ARBA00022723"/>
    </source>
</evidence>
<dbReference type="GO" id="GO:0008270">
    <property type="term" value="F:zinc ion binding"/>
    <property type="evidence" value="ECO:0007669"/>
    <property type="project" value="UniProtKB-UniRule"/>
</dbReference>
<dbReference type="Proteomes" id="UP000563151">
    <property type="component" value="Unassembled WGS sequence"/>
</dbReference>
<dbReference type="AlphaFoldDB" id="A0A923E7P8"/>
<feature type="binding site" evidence="4">
    <location>
        <position position="13"/>
    </location>
    <ligand>
        <name>Ni(2+)</name>
        <dbReference type="ChEBI" id="CHEBI:49786"/>
    </ligand>
</feature>
<dbReference type="HAMAP" id="MF_00213">
    <property type="entry name" value="HypA_HybF"/>
    <property type="match status" value="1"/>
</dbReference>
<dbReference type="GO" id="GO:0051604">
    <property type="term" value="P:protein maturation"/>
    <property type="evidence" value="ECO:0007669"/>
    <property type="project" value="InterPro"/>
</dbReference>
<dbReference type="RefSeq" id="WP_146750575.1">
    <property type="nucleotide sequence ID" value="NZ_JAAZWO010000002.1"/>
</dbReference>
<dbReference type="GO" id="GO:0016151">
    <property type="term" value="F:nickel cation binding"/>
    <property type="evidence" value="ECO:0007669"/>
    <property type="project" value="UniProtKB-UniRule"/>
</dbReference>
<dbReference type="Gene3D" id="3.30.2320.80">
    <property type="match status" value="1"/>
</dbReference>
<evidence type="ECO:0000256" key="1">
    <source>
        <dbReference type="ARBA" id="ARBA00022596"/>
    </source>
</evidence>
<proteinExistence type="inferred from homology"/>
<feature type="binding site" evidence="4">
    <location>
        <position position="103"/>
    </location>
    <ligand>
        <name>Zn(2+)</name>
        <dbReference type="ChEBI" id="CHEBI:29105"/>
    </ligand>
</feature>
<evidence type="ECO:0000313" key="6">
    <source>
        <dbReference type="Proteomes" id="UP000563151"/>
    </source>
</evidence>
<protein>
    <recommendedName>
        <fullName evidence="4">Hydrogenase maturation factor HypA</fullName>
    </recommendedName>
</protein>
<dbReference type="NCBIfam" id="TIGR00100">
    <property type="entry name" value="hypA"/>
    <property type="match status" value="1"/>
</dbReference>
<feature type="binding site" evidence="4">
    <location>
        <position position="84"/>
    </location>
    <ligand>
        <name>Zn(2+)</name>
        <dbReference type="ChEBI" id="CHEBI:29105"/>
    </ligand>
</feature>
<keyword evidence="3 4" id="KW-0862">Zinc</keyword>
<dbReference type="PANTHER" id="PTHR34535">
    <property type="entry name" value="HYDROGENASE MATURATION FACTOR HYPA"/>
    <property type="match status" value="1"/>
</dbReference>
<keyword evidence="6" id="KW-1185">Reference proteome</keyword>